<gene>
    <name evidence="1" type="ORF">pSf2_079</name>
</gene>
<dbReference type="RefSeq" id="YP_009113017.1">
    <property type="nucleotide sequence ID" value="NC_026010.1"/>
</dbReference>
<keyword evidence="2" id="KW-1185">Reference proteome</keyword>
<proteinExistence type="predicted"/>
<evidence type="ECO:0000313" key="2">
    <source>
        <dbReference type="Proteomes" id="UP000030926"/>
    </source>
</evidence>
<organism evidence="1 2">
    <name type="scientific">Shigella phage pSf-2</name>
    <dbReference type="NCBI Taxonomy" id="1572702"/>
    <lineage>
        <taxon>Viruses</taxon>
        <taxon>Duplodnaviria</taxon>
        <taxon>Heunggongvirae</taxon>
        <taxon>Uroviricota</taxon>
        <taxon>Caudoviricetes</taxon>
        <taxon>Drexlerviridae</taxon>
        <taxon>Tunavirinae</taxon>
        <taxon>Tunavirus</taxon>
        <taxon>Tunavirus PSf2</taxon>
    </lineage>
</organism>
<accession>A0A0A7NQ65</accession>
<evidence type="ECO:0000313" key="1">
    <source>
        <dbReference type="EMBL" id="AIZ95104.1"/>
    </source>
</evidence>
<dbReference type="Proteomes" id="UP000030926">
    <property type="component" value="Segment"/>
</dbReference>
<dbReference type="GeneID" id="22807805"/>
<sequence>MIYIHTFYTGKFNSVKNVRVYDSHQKAMMQKVVLGGTIKECKVISEY</sequence>
<protein>
    <submittedName>
        <fullName evidence="1">Uncharacterized protein</fullName>
    </submittedName>
</protein>
<reference evidence="1 2" key="2">
    <citation type="journal article" date="2016" name="Curr. Microbiol.">
        <title>Isolation and Comparative Genomic Analysis of T1-Like Shigella Bacteriophage pSf-2.</title>
        <authorList>
            <person name="Jun J.W."/>
            <person name="Kim H.J."/>
            <person name="Yun S.K."/>
            <person name="Chai J.Y."/>
            <person name="Lee B.C."/>
            <person name="Park S.C."/>
        </authorList>
    </citation>
    <scope>NUCLEOTIDE SEQUENCE [LARGE SCALE GENOMIC DNA]</scope>
</reference>
<name>A0A0A7NQ65_9CAUD</name>
<dbReference type="KEGG" id="vg:22807805"/>
<dbReference type="OrthoDB" id="26740at10239"/>
<reference evidence="2" key="1">
    <citation type="submission" date="2014-10" db="EMBL/GenBank/DDBJ databases">
        <title>Characterization and complete genome sequence of the Shigella flexneri bacteriophage pSf-2.</title>
        <authorList>
            <person name="Jun J.W."/>
            <person name="Park S.C."/>
        </authorList>
    </citation>
    <scope>NUCLEOTIDE SEQUENCE [LARGE SCALE GENOMIC DNA]</scope>
</reference>
<dbReference type="EMBL" id="KP085586">
    <property type="protein sequence ID" value="AIZ95104.1"/>
    <property type="molecule type" value="Genomic_DNA"/>
</dbReference>